<dbReference type="VEuPathDB" id="TriTrypDB:LdCL_300031200"/>
<dbReference type="PANTHER" id="PTHR10829">
    <property type="entry name" value="CORTACTIN AND DREBRIN"/>
    <property type="match status" value="1"/>
</dbReference>
<dbReference type="CDD" id="cd11282">
    <property type="entry name" value="ADF_coactosin_like"/>
    <property type="match status" value="1"/>
</dbReference>
<feature type="domain" description="ADF-H" evidence="2">
    <location>
        <begin position="171"/>
        <end position="301"/>
    </location>
</feature>
<organism evidence="3 4">
    <name type="scientific">Leishmania donovani</name>
    <dbReference type="NCBI Taxonomy" id="5661"/>
    <lineage>
        <taxon>Eukaryota</taxon>
        <taxon>Discoba</taxon>
        <taxon>Euglenozoa</taxon>
        <taxon>Kinetoplastea</taxon>
        <taxon>Metakinetoplastina</taxon>
        <taxon>Trypanosomatida</taxon>
        <taxon>Trypanosomatidae</taxon>
        <taxon>Leishmaniinae</taxon>
        <taxon>Leishmania</taxon>
    </lineage>
</organism>
<dbReference type="Gene3D" id="3.40.20.10">
    <property type="entry name" value="Severin"/>
    <property type="match status" value="1"/>
</dbReference>
<feature type="compositionally biased region" description="Basic and acidic residues" evidence="1">
    <location>
        <begin position="767"/>
        <end position="783"/>
    </location>
</feature>
<gene>
    <name evidence="3" type="ORF">CGC20_6550</name>
</gene>
<accession>A0A504X2K8</accession>
<dbReference type="GO" id="GO:0005884">
    <property type="term" value="C:actin filament"/>
    <property type="evidence" value="ECO:0007669"/>
    <property type="project" value="TreeGrafter"/>
</dbReference>
<dbReference type="GO" id="GO:0030864">
    <property type="term" value="C:cortical actin cytoskeleton"/>
    <property type="evidence" value="ECO:0007669"/>
    <property type="project" value="TreeGrafter"/>
</dbReference>
<dbReference type="InterPro" id="IPR002108">
    <property type="entry name" value="ADF-H"/>
</dbReference>
<dbReference type="Proteomes" id="UP000318821">
    <property type="component" value="Unassembled WGS sequence"/>
</dbReference>
<dbReference type="Pfam" id="PF00241">
    <property type="entry name" value="Cofilin_ADF"/>
    <property type="match status" value="1"/>
</dbReference>
<dbReference type="VEuPathDB" id="TriTrypDB:LdBPK_302560.1"/>
<proteinExistence type="predicted"/>
<dbReference type="PANTHER" id="PTHR10829:SF25">
    <property type="entry name" value="DREBRIN-LIKE PROTEIN"/>
    <property type="match status" value="1"/>
</dbReference>
<dbReference type="VEuPathDB" id="TriTrypDB:LDHU3_30.3440"/>
<sequence>MPKVVCVWRGSDEIDNAIEHLDEAKVQLLYSKFPVGSGTFKRNKFIYVQYIGPKCSIVKRGQGINEITNFTTNNIRGVPGFSTTDKASLSFESLVRHMRDTFVMDSGNFSMEQIREEYRERLAAEQMMMHQEREQAAVVAATAKRGRRNTAPSVRLAPKPAPPPTKEERPSSPVEVSAQTNRVMTSLRQDNGSVNWVVFESNSEVLTVRAYGQHGIFEMVKNLPDEEWLFGLFRISFSNGEVHQRRMIFFQWIGSSLKAMRGGSHAGVYPAMAKALSPFNYEIYLVGRQDLNPQAIIAKSKSAFRTPADRRIGVARDFMIDSTVFTEENYRQSLVEEQATAEVFEERPKKTHRLTMPIIPDGIEQSSASVATTGTADSPAAQSFSIEETIDLVQAKEGGLVWAIFEVLYVQRNRTPARHHAIRAHRTTLPTFSAGTDVMQARYNSSSARWRAGHWSMPGSWMSIPQHKAHTRRCAAPRPASLSAARTCLEEHRHPRLLRVHIQPTRRIGPHAAEVNKVPTSRPAERTGVCLHECGPSTDRLRYSYMARFESTVLHGAAAWLDGAALLRRARLHPSAATPGGRLAHLAWGWVHAPHGGVVTTPPQLSRRCAGIDTPAELRTPRAAVVPMPHLPRHREARVVALAAGSLCAALMAPGTGPVTVEDGTARRMWARALALRWPVARASHLCCDYCELEHMTKCDKLARSATAEEQTQTLWVADSATSLRRQADIHRNCTTDTTTFALALDTGRDPRGWKHAAHPGLTGADRAARIRRGDEEGPRGAR</sequence>
<evidence type="ECO:0000313" key="4">
    <source>
        <dbReference type="Proteomes" id="UP000318821"/>
    </source>
</evidence>
<evidence type="ECO:0000256" key="1">
    <source>
        <dbReference type="SAM" id="MobiDB-lite"/>
    </source>
</evidence>
<dbReference type="GO" id="GO:0051015">
    <property type="term" value="F:actin filament binding"/>
    <property type="evidence" value="ECO:0007669"/>
    <property type="project" value="TreeGrafter"/>
</dbReference>
<evidence type="ECO:0000259" key="2">
    <source>
        <dbReference type="PROSITE" id="PS51263"/>
    </source>
</evidence>
<protein>
    <recommendedName>
        <fullName evidence="2">ADF-H domain-containing protein</fullName>
    </recommendedName>
</protein>
<comment type="caution">
    <text evidence="3">The sequence shown here is derived from an EMBL/GenBank/DDBJ whole genome shotgun (WGS) entry which is preliminary data.</text>
</comment>
<name>A0A504X2K8_LEIDO</name>
<dbReference type="PROSITE" id="PS51263">
    <property type="entry name" value="ADF_H"/>
    <property type="match status" value="1"/>
</dbReference>
<dbReference type="SUPFAM" id="SSF55753">
    <property type="entry name" value="Actin depolymerizing proteins"/>
    <property type="match status" value="2"/>
</dbReference>
<dbReference type="EMBL" id="RHLD01000008">
    <property type="protein sequence ID" value="TPP43276.1"/>
    <property type="molecule type" value="Genomic_DNA"/>
</dbReference>
<reference evidence="4" key="1">
    <citation type="submission" date="2019-02" db="EMBL/GenBank/DDBJ databases">
        <title>FDA dAtabase for Regulatory Grade micrObial Sequences (FDA-ARGOS): Supporting development and validation of Infectious Disease Dx tests.</title>
        <authorList>
            <person name="Duncan R."/>
            <person name="Fisher C."/>
            <person name="Tallon L."/>
            <person name="Sadzewicz L."/>
            <person name="Sengamalay N."/>
            <person name="Ott S."/>
            <person name="Godinez A."/>
            <person name="Nagaraj S."/>
            <person name="Vavikolanu K."/>
            <person name="Vyas G."/>
            <person name="Nadendla S."/>
            <person name="Aluvathingal J."/>
            <person name="Sichtig H."/>
        </authorList>
    </citation>
    <scope>NUCLEOTIDE SEQUENCE [LARGE SCALE GENOMIC DNA]</scope>
    <source>
        <strain evidence="4">FDAARGOS_360</strain>
    </source>
</reference>
<feature type="region of interest" description="Disordered" evidence="1">
    <location>
        <begin position="144"/>
        <end position="177"/>
    </location>
</feature>
<dbReference type="GO" id="GO:0030833">
    <property type="term" value="P:regulation of actin filament polymerization"/>
    <property type="evidence" value="ECO:0007669"/>
    <property type="project" value="TreeGrafter"/>
</dbReference>
<dbReference type="InterPro" id="IPR029006">
    <property type="entry name" value="ADF-H/Gelsolin-like_dom_sf"/>
</dbReference>
<evidence type="ECO:0000313" key="3">
    <source>
        <dbReference type="EMBL" id="TPP43276.1"/>
    </source>
</evidence>
<dbReference type="AlphaFoldDB" id="A0A504X2K8"/>
<feature type="region of interest" description="Disordered" evidence="1">
    <location>
        <begin position="752"/>
        <end position="783"/>
    </location>
</feature>